<dbReference type="Pfam" id="PF02525">
    <property type="entry name" value="Flavodoxin_2"/>
    <property type="match status" value="1"/>
</dbReference>
<dbReference type="PANTHER" id="PTHR43741:SF4">
    <property type="entry name" value="FMN-DEPENDENT NADH:QUINONE OXIDOREDUCTASE"/>
    <property type="match status" value="1"/>
</dbReference>
<sequence length="214" mass="22981">MSYLLHIDGTLFDSESISRQVARTFRENWNGRVVHRDLAASPVPHLTAPGLTARLTDPATHTSEIAAARGIQDELIDEFLGAGGYLFTVPLYNYGVPSAFKAWIDQVAVVGRTIAIPDGVPARGRPALVVSSRGGAYMEGASHYGRDHLVPHLETILGLEMGLDLTFITPSFGLAPVVPPMADLIPMHEASLAESHEQARKLGESFSFRPGAAA</sequence>
<organism evidence="8 9">
    <name type="scientific">Catenuloplanes indicus</name>
    <dbReference type="NCBI Taxonomy" id="137267"/>
    <lineage>
        <taxon>Bacteria</taxon>
        <taxon>Bacillati</taxon>
        <taxon>Actinomycetota</taxon>
        <taxon>Actinomycetes</taxon>
        <taxon>Micromonosporales</taxon>
        <taxon>Micromonosporaceae</taxon>
        <taxon>Catenuloplanes</taxon>
    </lineage>
</organism>
<dbReference type="AlphaFoldDB" id="A0AAE3W4C9"/>
<dbReference type="InterPro" id="IPR023048">
    <property type="entry name" value="NADH:quinone_OxRdtase_FMN_depd"/>
</dbReference>
<evidence type="ECO:0000256" key="1">
    <source>
        <dbReference type="ARBA" id="ARBA00022630"/>
    </source>
</evidence>
<dbReference type="GO" id="GO:0010181">
    <property type="term" value="F:FMN binding"/>
    <property type="evidence" value="ECO:0007669"/>
    <property type="project" value="UniProtKB-UniRule"/>
</dbReference>
<dbReference type="InterPro" id="IPR050104">
    <property type="entry name" value="FMN-dep_NADH:Q_OxRdtase_AzoR1"/>
</dbReference>
<comment type="catalytic activity">
    <reaction evidence="5">
        <text>N,N-dimethyl-1,4-phenylenediamine + anthranilate + 2 NAD(+) = 2-(4-dimethylaminophenyl)diazenylbenzoate + 2 NADH + 2 H(+)</text>
        <dbReference type="Rhea" id="RHEA:55872"/>
        <dbReference type="ChEBI" id="CHEBI:15378"/>
        <dbReference type="ChEBI" id="CHEBI:15783"/>
        <dbReference type="ChEBI" id="CHEBI:16567"/>
        <dbReference type="ChEBI" id="CHEBI:57540"/>
        <dbReference type="ChEBI" id="CHEBI:57945"/>
        <dbReference type="ChEBI" id="CHEBI:71579"/>
        <dbReference type="EC" id="1.7.1.17"/>
    </reaction>
    <physiologicalReaction direction="right-to-left" evidence="5">
        <dbReference type="Rhea" id="RHEA:55874"/>
    </physiologicalReaction>
</comment>
<proteinExistence type="inferred from homology"/>
<accession>A0AAE3W4C9</accession>
<feature type="binding site" evidence="6">
    <location>
        <begin position="16"/>
        <end position="18"/>
    </location>
    <ligand>
        <name>FMN</name>
        <dbReference type="ChEBI" id="CHEBI:58210"/>
    </ligand>
</feature>
<gene>
    <name evidence="6" type="primary">azoR</name>
    <name evidence="8" type="ORF">J2S42_006020</name>
</gene>
<evidence type="ECO:0000256" key="3">
    <source>
        <dbReference type="ARBA" id="ARBA00023002"/>
    </source>
</evidence>
<comment type="caution">
    <text evidence="8">The sequence shown here is derived from an EMBL/GenBank/DDBJ whole genome shotgun (WGS) entry which is preliminary data.</text>
</comment>
<keyword evidence="9" id="KW-1185">Reference proteome</keyword>
<feature type="domain" description="Flavodoxin-like fold" evidence="7">
    <location>
        <begin position="4"/>
        <end position="159"/>
    </location>
</feature>
<dbReference type="EC" id="1.7.1.17" evidence="6"/>
<comment type="subunit">
    <text evidence="6">Homodimer.</text>
</comment>
<comment type="similarity">
    <text evidence="6">Belongs to the azoreductase type 1 family.</text>
</comment>
<dbReference type="RefSeq" id="WP_307244503.1">
    <property type="nucleotide sequence ID" value="NZ_JAUSUZ010000001.1"/>
</dbReference>
<name>A0AAE3W4C9_9ACTN</name>
<evidence type="ECO:0000313" key="8">
    <source>
        <dbReference type="EMBL" id="MDQ0369351.1"/>
    </source>
</evidence>
<dbReference type="EMBL" id="JAUSUZ010000001">
    <property type="protein sequence ID" value="MDQ0369351.1"/>
    <property type="molecule type" value="Genomic_DNA"/>
</dbReference>
<dbReference type="PANTHER" id="PTHR43741">
    <property type="entry name" value="FMN-DEPENDENT NADH-AZOREDUCTASE 1"/>
    <property type="match status" value="1"/>
</dbReference>
<evidence type="ECO:0000256" key="6">
    <source>
        <dbReference type="HAMAP-Rule" id="MF_01216"/>
    </source>
</evidence>
<dbReference type="GO" id="GO:0009055">
    <property type="term" value="F:electron transfer activity"/>
    <property type="evidence" value="ECO:0007669"/>
    <property type="project" value="UniProtKB-UniRule"/>
</dbReference>
<protein>
    <recommendedName>
        <fullName evidence="6">FMN dependent NADH:quinone oxidoreductase</fullName>
        <ecNumber evidence="6">1.6.5.-</ecNumber>
    </recommendedName>
    <alternativeName>
        <fullName evidence="6">Azo-dye reductase</fullName>
    </alternativeName>
    <alternativeName>
        <fullName evidence="6">FMN-dependent NADH-azo compound oxidoreductase</fullName>
    </alternativeName>
    <alternativeName>
        <fullName evidence="6">FMN-dependent NADH-azoreductase</fullName>
        <ecNumber evidence="6">1.7.1.17</ecNumber>
    </alternativeName>
</protein>
<dbReference type="SUPFAM" id="SSF52218">
    <property type="entry name" value="Flavoproteins"/>
    <property type="match status" value="1"/>
</dbReference>
<keyword evidence="1 6" id="KW-0285">Flavoprotein</keyword>
<dbReference type="Proteomes" id="UP001240236">
    <property type="component" value="Unassembled WGS sequence"/>
</dbReference>
<dbReference type="HAMAP" id="MF_01216">
    <property type="entry name" value="Azoreductase_type1"/>
    <property type="match status" value="1"/>
</dbReference>
<comment type="catalytic activity">
    <reaction evidence="6">
        <text>2 a quinone + NADH + H(+) = 2 a 1,4-benzosemiquinone + NAD(+)</text>
        <dbReference type="Rhea" id="RHEA:65952"/>
        <dbReference type="ChEBI" id="CHEBI:15378"/>
        <dbReference type="ChEBI" id="CHEBI:57540"/>
        <dbReference type="ChEBI" id="CHEBI:57945"/>
        <dbReference type="ChEBI" id="CHEBI:132124"/>
        <dbReference type="ChEBI" id="CHEBI:134225"/>
    </reaction>
</comment>
<keyword evidence="2 6" id="KW-0288">FMN</keyword>
<dbReference type="GO" id="GO:0016655">
    <property type="term" value="F:oxidoreductase activity, acting on NAD(P)H, quinone or similar compound as acceptor"/>
    <property type="evidence" value="ECO:0007669"/>
    <property type="project" value="InterPro"/>
</dbReference>
<evidence type="ECO:0000313" key="9">
    <source>
        <dbReference type="Proteomes" id="UP001240236"/>
    </source>
</evidence>
<keyword evidence="4 6" id="KW-0520">NAD</keyword>
<evidence type="ECO:0000256" key="2">
    <source>
        <dbReference type="ARBA" id="ARBA00022643"/>
    </source>
</evidence>
<comment type="cofactor">
    <cofactor evidence="6">
        <name>FMN</name>
        <dbReference type="ChEBI" id="CHEBI:58210"/>
    </cofactor>
    <text evidence="6">Binds 1 FMN per subunit.</text>
</comment>
<comment type="caution">
    <text evidence="6">Lacks conserved residue(s) required for the propagation of feature annotation.</text>
</comment>
<evidence type="ECO:0000259" key="7">
    <source>
        <dbReference type="Pfam" id="PF02525"/>
    </source>
</evidence>
<comment type="function">
    <text evidence="6">Quinone reductase that provides resistance to thiol-specific stress caused by electrophilic quinones.</text>
</comment>
<reference evidence="8 9" key="1">
    <citation type="submission" date="2023-07" db="EMBL/GenBank/DDBJ databases">
        <title>Sequencing the genomes of 1000 actinobacteria strains.</title>
        <authorList>
            <person name="Klenk H.-P."/>
        </authorList>
    </citation>
    <scope>NUCLEOTIDE SEQUENCE [LARGE SCALE GENOMIC DNA]</scope>
    <source>
        <strain evidence="8 9">DSM 44709</strain>
    </source>
</reference>
<evidence type="ECO:0000256" key="4">
    <source>
        <dbReference type="ARBA" id="ARBA00023027"/>
    </source>
</evidence>
<evidence type="ECO:0000256" key="5">
    <source>
        <dbReference type="ARBA" id="ARBA00048542"/>
    </source>
</evidence>
<dbReference type="EC" id="1.6.5.-" evidence="6"/>
<dbReference type="InterPro" id="IPR003680">
    <property type="entry name" value="Flavodoxin_fold"/>
</dbReference>
<comment type="function">
    <text evidence="6">Also exhibits azoreductase activity. Catalyzes the reductive cleavage of the azo bond in aromatic azo compounds to the corresponding amines.</text>
</comment>
<dbReference type="InterPro" id="IPR029039">
    <property type="entry name" value="Flavoprotein-like_sf"/>
</dbReference>
<dbReference type="GO" id="GO:0016652">
    <property type="term" value="F:oxidoreductase activity, acting on NAD(P)H as acceptor"/>
    <property type="evidence" value="ECO:0007669"/>
    <property type="project" value="UniProtKB-UniRule"/>
</dbReference>
<dbReference type="Gene3D" id="3.40.50.360">
    <property type="match status" value="1"/>
</dbReference>
<keyword evidence="3 6" id="KW-0560">Oxidoreductase</keyword>
<feature type="binding site" evidence="6">
    <location>
        <begin position="132"/>
        <end position="135"/>
    </location>
    <ligand>
        <name>FMN</name>
        <dbReference type="ChEBI" id="CHEBI:58210"/>
    </ligand>
</feature>